<feature type="signal peptide" evidence="1">
    <location>
        <begin position="1"/>
        <end position="20"/>
    </location>
</feature>
<dbReference type="InterPro" id="IPR052998">
    <property type="entry name" value="Hetero-Diels-Alderase-like"/>
</dbReference>
<evidence type="ECO:0000313" key="2">
    <source>
        <dbReference type="EMBL" id="PNP47797.1"/>
    </source>
</evidence>
<dbReference type="PANTHER" id="PTHR42060:SF1">
    <property type="entry name" value="NHL REPEAT-CONTAINING PROTEIN"/>
    <property type="match status" value="1"/>
</dbReference>
<dbReference type="OrthoDB" id="5233393at2759"/>
<dbReference type="EMBL" id="MTYI01000253">
    <property type="protein sequence ID" value="PNP47797.1"/>
    <property type="molecule type" value="Genomic_DNA"/>
</dbReference>
<sequence>MKSLGVLVASLVVLSASALAAPSPSSSVSLPSKVIGQLPDGTWLENLAVRPNGHILTTLLSPYGAIYTIRQSPQGLHGLELLVNFTSVNSLGGITPVAVPSGLETYVVVGANTTGLSQPIRGTFSAWTVTFQPTQPGVTHQHVRIDKVSDMSTNSIFLNGVVSIPDVPHAVLVADSAAGSVGYLDIQTGELDPDAFVFPEMQPVPGGAFPLGIDVIRIHDGYLYWTNTLRVTIYRVALAASGYPATGATPEVVANLTSLAHGLDDFAFNSRGNIFATTNFDNSVLYVDVRTGDARIVVGGEHDITFAGCTSVYFGRGWAEPNTFFVSTSGGLANPVGGNRTAGASIVSVETHDLTDFMA</sequence>
<feature type="chain" id="PRO_5014332639" description="SMP-30/Gluconolactonase/LRE-like region domain-containing protein" evidence="1">
    <location>
        <begin position="21"/>
        <end position="359"/>
    </location>
</feature>
<gene>
    <name evidence="2" type="ORF">THARTR1_10482</name>
</gene>
<dbReference type="Proteomes" id="UP000236290">
    <property type="component" value="Unassembled WGS sequence"/>
</dbReference>
<dbReference type="Gene3D" id="2.120.10.30">
    <property type="entry name" value="TolB, C-terminal domain"/>
    <property type="match status" value="1"/>
</dbReference>
<evidence type="ECO:0008006" key="4">
    <source>
        <dbReference type="Google" id="ProtNLM"/>
    </source>
</evidence>
<reference evidence="2 3" key="1">
    <citation type="submission" date="2017-02" db="EMBL/GenBank/DDBJ databases">
        <title>Genomes of Trichoderma spp. with biocontrol activity.</title>
        <authorList>
            <person name="Gardiner D."/>
            <person name="Kazan K."/>
            <person name="Vos C."/>
            <person name="Harvey P."/>
        </authorList>
    </citation>
    <scope>NUCLEOTIDE SEQUENCE [LARGE SCALE GENOMIC DNA]</scope>
    <source>
        <strain evidence="2 3">Tr1</strain>
    </source>
</reference>
<comment type="caution">
    <text evidence="2">The sequence shown here is derived from an EMBL/GenBank/DDBJ whole genome shotgun (WGS) entry which is preliminary data.</text>
</comment>
<protein>
    <recommendedName>
        <fullName evidence="4">SMP-30/Gluconolactonase/LRE-like region domain-containing protein</fullName>
    </recommendedName>
</protein>
<dbReference type="PANTHER" id="PTHR42060">
    <property type="entry name" value="NHL REPEAT-CONTAINING PROTEIN-RELATED"/>
    <property type="match status" value="1"/>
</dbReference>
<evidence type="ECO:0000313" key="3">
    <source>
        <dbReference type="Proteomes" id="UP000236290"/>
    </source>
</evidence>
<dbReference type="InterPro" id="IPR011042">
    <property type="entry name" value="6-blade_b-propeller_TolB-like"/>
</dbReference>
<name>A0A2K0TQJ6_TRIHA</name>
<proteinExistence type="predicted"/>
<organism evidence="2 3">
    <name type="scientific">Trichoderma harzianum</name>
    <name type="common">Hypocrea lixii</name>
    <dbReference type="NCBI Taxonomy" id="5544"/>
    <lineage>
        <taxon>Eukaryota</taxon>
        <taxon>Fungi</taxon>
        <taxon>Dikarya</taxon>
        <taxon>Ascomycota</taxon>
        <taxon>Pezizomycotina</taxon>
        <taxon>Sordariomycetes</taxon>
        <taxon>Hypocreomycetidae</taxon>
        <taxon>Hypocreales</taxon>
        <taxon>Hypocreaceae</taxon>
        <taxon>Trichoderma</taxon>
    </lineage>
</organism>
<dbReference type="SUPFAM" id="SSF63829">
    <property type="entry name" value="Calcium-dependent phosphotriesterase"/>
    <property type="match status" value="1"/>
</dbReference>
<keyword evidence="1" id="KW-0732">Signal</keyword>
<evidence type="ECO:0000256" key="1">
    <source>
        <dbReference type="SAM" id="SignalP"/>
    </source>
</evidence>
<dbReference type="AlphaFoldDB" id="A0A2K0TQJ6"/>
<accession>A0A2K0TQJ6</accession>